<keyword evidence="2" id="KW-0597">Phosphoprotein</keyword>
<accession>A0AAD3DZW2</accession>
<keyword evidence="7" id="KW-0460">Magnesium</keyword>
<feature type="compositionally biased region" description="Low complexity" evidence="11">
    <location>
        <begin position="94"/>
        <end position="128"/>
    </location>
</feature>
<evidence type="ECO:0000256" key="8">
    <source>
        <dbReference type="ARBA" id="ARBA00022967"/>
    </source>
</evidence>
<evidence type="ECO:0000256" key="10">
    <source>
        <dbReference type="ARBA" id="ARBA00023136"/>
    </source>
</evidence>
<comment type="caution">
    <text evidence="13">The sequence shown here is derived from an EMBL/GenBank/DDBJ whole genome shotgun (WGS) entry which is preliminary data.</text>
</comment>
<evidence type="ECO:0000256" key="6">
    <source>
        <dbReference type="ARBA" id="ARBA00022840"/>
    </source>
</evidence>
<keyword evidence="9 12" id="KW-1133">Transmembrane helix</keyword>
<comment type="subcellular location">
    <subcellularLocation>
        <location evidence="1">Membrane</location>
        <topology evidence="1">Multi-pass membrane protein</topology>
    </subcellularLocation>
</comment>
<evidence type="ECO:0000256" key="12">
    <source>
        <dbReference type="SAM" id="Phobius"/>
    </source>
</evidence>
<proteinExistence type="predicted"/>
<evidence type="ECO:0000313" key="13">
    <source>
        <dbReference type="EMBL" id="GFR50064.1"/>
    </source>
</evidence>
<keyword evidence="14" id="KW-1185">Reference proteome</keyword>
<evidence type="ECO:0000256" key="5">
    <source>
        <dbReference type="ARBA" id="ARBA00022741"/>
    </source>
</evidence>
<evidence type="ECO:0000256" key="7">
    <source>
        <dbReference type="ARBA" id="ARBA00022842"/>
    </source>
</evidence>
<reference evidence="13 14" key="1">
    <citation type="journal article" date="2021" name="Sci. Rep.">
        <title>Genome sequencing of the multicellular alga Astrephomene provides insights into convergent evolution of germ-soma differentiation.</title>
        <authorList>
            <person name="Yamashita S."/>
            <person name="Yamamoto K."/>
            <person name="Matsuzaki R."/>
            <person name="Suzuki S."/>
            <person name="Yamaguchi H."/>
            <person name="Hirooka S."/>
            <person name="Minakuchi Y."/>
            <person name="Miyagishima S."/>
            <person name="Kawachi M."/>
            <person name="Toyoda A."/>
            <person name="Nozaki H."/>
        </authorList>
    </citation>
    <scope>NUCLEOTIDE SEQUENCE [LARGE SCALE GENOMIC DNA]</scope>
    <source>
        <strain evidence="13 14">NIES-4017</strain>
    </source>
</reference>
<feature type="transmembrane region" description="Helical" evidence="12">
    <location>
        <begin position="624"/>
        <end position="643"/>
    </location>
</feature>
<feature type="region of interest" description="Disordered" evidence="11">
    <location>
        <begin position="262"/>
        <end position="282"/>
    </location>
</feature>
<feature type="transmembrane region" description="Helical" evidence="12">
    <location>
        <begin position="548"/>
        <end position="570"/>
    </location>
</feature>
<dbReference type="EMBL" id="BMAR01000035">
    <property type="protein sequence ID" value="GFR50064.1"/>
    <property type="molecule type" value="Genomic_DNA"/>
</dbReference>
<evidence type="ECO:0000256" key="3">
    <source>
        <dbReference type="ARBA" id="ARBA00022692"/>
    </source>
</evidence>
<feature type="compositionally biased region" description="Pro residues" evidence="11">
    <location>
        <begin position="83"/>
        <end position="93"/>
    </location>
</feature>
<keyword evidence="10 12" id="KW-0472">Membrane</keyword>
<evidence type="ECO:0000256" key="11">
    <source>
        <dbReference type="SAM" id="MobiDB-lite"/>
    </source>
</evidence>
<evidence type="ECO:0000256" key="1">
    <source>
        <dbReference type="ARBA" id="ARBA00004141"/>
    </source>
</evidence>
<protein>
    <submittedName>
        <fullName evidence="13">Uncharacterized protein</fullName>
    </submittedName>
</protein>
<dbReference type="SUPFAM" id="SSF56784">
    <property type="entry name" value="HAD-like"/>
    <property type="match status" value="1"/>
</dbReference>
<dbReference type="InterPro" id="IPR036412">
    <property type="entry name" value="HAD-like_sf"/>
</dbReference>
<organism evidence="13 14">
    <name type="scientific">Astrephomene gubernaculifera</name>
    <dbReference type="NCBI Taxonomy" id="47775"/>
    <lineage>
        <taxon>Eukaryota</taxon>
        <taxon>Viridiplantae</taxon>
        <taxon>Chlorophyta</taxon>
        <taxon>core chlorophytes</taxon>
        <taxon>Chlorophyceae</taxon>
        <taxon>CS clade</taxon>
        <taxon>Chlamydomonadales</taxon>
        <taxon>Astrephomenaceae</taxon>
        <taxon>Astrephomene</taxon>
    </lineage>
</organism>
<feature type="transmembrane region" description="Helical" evidence="12">
    <location>
        <begin position="594"/>
        <end position="612"/>
    </location>
</feature>
<keyword evidence="8" id="KW-1278">Translocase</keyword>
<gene>
    <name evidence="13" type="ORF">Agub_g12206</name>
</gene>
<dbReference type="PANTHER" id="PTHR45630">
    <property type="entry name" value="CATION-TRANSPORTING ATPASE-RELATED"/>
    <property type="match status" value="1"/>
</dbReference>
<keyword evidence="6" id="KW-0067">ATP-binding</keyword>
<evidence type="ECO:0000256" key="2">
    <source>
        <dbReference type="ARBA" id="ARBA00022553"/>
    </source>
</evidence>
<dbReference type="GO" id="GO:0140358">
    <property type="term" value="F:P-type transmembrane transporter activity"/>
    <property type="evidence" value="ECO:0007669"/>
    <property type="project" value="InterPro"/>
</dbReference>
<sequence length="723" mass="73472">EGEVMRWTQAETEARGGLVLVGLAVMANPLRADTAEVVGRLQHASIRTVMVTGDHLRTAISVAHKCHIMPDQRPILLVDAADPLPPPPPPAPGPADTAAAGPAAATAATAASGGPPHLHAAAGAPADAVETGAKGRHQHPSSSAPQPVVRRPMSYKAQSSGPGPAGEPTPLGDPSVQGTWAAAMMLREEEEGQEQRQQLGEDEEEALGMTSEAGCNAAEASGVTLAPPCVAGLSAGVGGAALPALKAEAAAAAPVANVAAHAHAHGGAPPPAPPAPSSSGGLRLSVLDVEGNVTATTTQTASDGCTGISSSTLSAGAAAAAAVGGPSALLARVLTGELECAVTGKGFSRLVAHPDPALMLPVLQRAAVFARMSPDNKRDLMLLLGGGMEVGGSGGEGGAGGAGGGGGGGGGCCPHLGLRAGFCGDGANDCGALKAAHVGVSLCEAEASVAAPMTSKAQTIASMITVVAEGRCTLMATYQIFQFIIAYALVQAFETNLMYTYALNLGNYQYLIEDLFFTTVLAALMGFTEPRSKLSRSRPLSRVMSLPLLVSTVAQCGVVVAFQLAALALLRAQPGYVRTRGGPELHDTVAPENTVTYIVALAQFVVLALVFNKGMPHRSPIWTNGWLVAALGVQTLFVLYSLFGRDAFNRDVQQLVVDDSGVLNMGFRWKLFGLLVAMGACAFAAEYASLGLVKALAWARSRKGPRAGSVPHTVAGALRMDLA</sequence>
<dbReference type="InterPro" id="IPR023298">
    <property type="entry name" value="ATPase_P-typ_TM_dom_sf"/>
</dbReference>
<dbReference type="InterPro" id="IPR006544">
    <property type="entry name" value="P-type_TPase_V"/>
</dbReference>
<evidence type="ECO:0000313" key="14">
    <source>
        <dbReference type="Proteomes" id="UP001054857"/>
    </source>
</evidence>
<feature type="region of interest" description="Disordered" evidence="11">
    <location>
        <begin position="188"/>
        <end position="208"/>
    </location>
</feature>
<dbReference type="PANTHER" id="PTHR45630:SF8">
    <property type="entry name" value="CATION-TRANSPORTING ATPASE"/>
    <property type="match status" value="1"/>
</dbReference>
<name>A0AAD3DZW2_9CHLO</name>
<feature type="non-terminal residue" evidence="13">
    <location>
        <position position="723"/>
    </location>
</feature>
<feature type="transmembrane region" description="Helical" evidence="12">
    <location>
        <begin position="508"/>
        <end position="527"/>
    </location>
</feature>
<dbReference type="InterPro" id="IPR023214">
    <property type="entry name" value="HAD_sf"/>
</dbReference>
<feature type="transmembrane region" description="Helical" evidence="12">
    <location>
        <begin position="671"/>
        <end position="693"/>
    </location>
</feature>
<dbReference type="Gene3D" id="3.40.50.1000">
    <property type="entry name" value="HAD superfamily/HAD-like"/>
    <property type="match status" value="2"/>
</dbReference>
<dbReference type="GO" id="GO:0005524">
    <property type="term" value="F:ATP binding"/>
    <property type="evidence" value="ECO:0007669"/>
    <property type="project" value="UniProtKB-KW"/>
</dbReference>
<dbReference type="SUPFAM" id="SSF81665">
    <property type="entry name" value="Calcium ATPase, transmembrane domain M"/>
    <property type="match status" value="1"/>
</dbReference>
<dbReference type="Proteomes" id="UP001054857">
    <property type="component" value="Unassembled WGS sequence"/>
</dbReference>
<dbReference type="GO" id="GO:0046872">
    <property type="term" value="F:metal ion binding"/>
    <property type="evidence" value="ECO:0007669"/>
    <property type="project" value="UniProtKB-KW"/>
</dbReference>
<dbReference type="GO" id="GO:0016020">
    <property type="term" value="C:membrane"/>
    <property type="evidence" value="ECO:0007669"/>
    <property type="project" value="UniProtKB-SubCell"/>
</dbReference>
<keyword evidence="4" id="KW-0479">Metal-binding</keyword>
<evidence type="ECO:0000256" key="9">
    <source>
        <dbReference type="ARBA" id="ARBA00022989"/>
    </source>
</evidence>
<feature type="region of interest" description="Disordered" evidence="11">
    <location>
        <begin position="78"/>
        <end position="176"/>
    </location>
</feature>
<dbReference type="AlphaFoldDB" id="A0AAD3DZW2"/>
<dbReference type="GO" id="GO:0019829">
    <property type="term" value="F:ATPase-coupled monoatomic cation transmembrane transporter activity"/>
    <property type="evidence" value="ECO:0007669"/>
    <property type="project" value="TreeGrafter"/>
</dbReference>
<keyword evidence="5" id="KW-0547">Nucleotide-binding</keyword>
<evidence type="ECO:0000256" key="4">
    <source>
        <dbReference type="ARBA" id="ARBA00022723"/>
    </source>
</evidence>
<keyword evidence="3 12" id="KW-0812">Transmembrane</keyword>